<dbReference type="InterPro" id="IPR003838">
    <property type="entry name" value="ABC3_permease_C"/>
</dbReference>
<dbReference type="GO" id="GO:0005886">
    <property type="term" value="C:plasma membrane"/>
    <property type="evidence" value="ECO:0007669"/>
    <property type="project" value="UniProtKB-SubCell"/>
</dbReference>
<feature type="transmembrane region" description="Helical" evidence="7">
    <location>
        <begin position="761"/>
        <end position="781"/>
    </location>
</feature>
<feature type="transmembrane region" description="Helical" evidence="7">
    <location>
        <begin position="705"/>
        <end position="733"/>
    </location>
</feature>
<name>A0A9W5VX23_9ACTO</name>
<feature type="transmembrane region" description="Helical" evidence="7">
    <location>
        <begin position="311"/>
        <end position="332"/>
    </location>
</feature>
<keyword evidence="5 7" id="KW-0472">Membrane</keyword>
<keyword evidence="4 7" id="KW-1133">Transmembrane helix</keyword>
<dbReference type="PANTHER" id="PTHR30572">
    <property type="entry name" value="MEMBRANE COMPONENT OF TRANSPORTER-RELATED"/>
    <property type="match status" value="1"/>
</dbReference>
<comment type="caution">
    <text evidence="9">The sequence shown here is derived from an EMBL/GenBank/DDBJ whole genome shotgun (WGS) entry which is preliminary data.</text>
</comment>
<evidence type="ECO:0000256" key="2">
    <source>
        <dbReference type="ARBA" id="ARBA00022475"/>
    </source>
</evidence>
<dbReference type="AlphaFoldDB" id="A0A9W5VX23"/>
<evidence type="ECO:0000256" key="7">
    <source>
        <dbReference type="SAM" id="Phobius"/>
    </source>
</evidence>
<comment type="subcellular location">
    <subcellularLocation>
        <location evidence="1">Cell membrane</location>
        <topology evidence="1">Multi-pass membrane protein</topology>
    </subcellularLocation>
</comment>
<dbReference type="PANTHER" id="PTHR30572:SF4">
    <property type="entry name" value="ABC TRANSPORTER PERMEASE YTRF"/>
    <property type="match status" value="1"/>
</dbReference>
<evidence type="ECO:0000313" key="10">
    <source>
        <dbReference type="Proteomes" id="UP000014387"/>
    </source>
</evidence>
<evidence type="ECO:0000256" key="3">
    <source>
        <dbReference type="ARBA" id="ARBA00022692"/>
    </source>
</evidence>
<feature type="transmembrane region" description="Helical" evidence="7">
    <location>
        <begin position="403"/>
        <end position="421"/>
    </location>
</feature>
<evidence type="ECO:0000313" key="9">
    <source>
        <dbReference type="EMBL" id="EPD31475.1"/>
    </source>
</evidence>
<dbReference type="RefSeq" id="WP_016444586.1">
    <property type="nucleotide sequence ID" value="NZ_KE150266.1"/>
</dbReference>
<dbReference type="Proteomes" id="UP000014387">
    <property type="component" value="Unassembled WGS sequence"/>
</dbReference>
<keyword evidence="2" id="KW-1003">Cell membrane</keyword>
<dbReference type="InterPro" id="IPR050250">
    <property type="entry name" value="Macrolide_Exporter_MacB"/>
</dbReference>
<evidence type="ECO:0000259" key="8">
    <source>
        <dbReference type="Pfam" id="PF02687"/>
    </source>
</evidence>
<feature type="transmembrane region" description="Helical" evidence="7">
    <location>
        <begin position="433"/>
        <end position="454"/>
    </location>
</feature>
<feature type="domain" description="ABC3 transporter permease C-terminal" evidence="8">
    <location>
        <begin position="711"/>
        <end position="829"/>
    </location>
</feature>
<feature type="transmembrane region" description="Helical" evidence="7">
    <location>
        <begin position="352"/>
        <end position="371"/>
    </location>
</feature>
<keyword evidence="3 7" id="KW-0812">Transmembrane</keyword>
<evidence type="ECO:0000256" key="1">
    <source>
        <dbReference type="ARBA" id="ARBA00004651"/>
    </source>
</evidence>
<proteinExistence type="inferred from homology"/>
<organism evidence="9 10">
    <name type="scientific">Gleimia europaea ACS-120-V-Col10b</name>
    <dbReference type="NCBI Taxonomy" id="883069"/>
    <lineage>
        <taxon>Bacteria</taxon>
        <taxon>Bacillati</taxon>
        <taxon>Actinomycetota</taxon>
        <taxon>Actinomycetes</taxon>
        <taxon>Actinomycetales</taxon>
        <taxon>Actinomycetaceae</taxon>
        <taxon>Gleimia</taxon>
    </lineage>
</organism>
<dbReference type="Pfam" id="PF02687">
    <property type="entry name" value="FtsX"/>
    <property type="match status" value="2"/>
</dbReference>
<evidence type="ECO:0000256" key="4">
    <source>
        <dbReference type="ARBA" id="ARBA00022989"/>
    </source>
</evidence>
<gene>
    <name evidence="9" type="ORF">HMPREF9238_01250</name>
</gene>
<evidence type="ECO:0000256" key="6">
    <source>
        <dbReference type="ARBA" id="ARBA00038076"/>
    </source>
</evidence>
<feature type="transmembrane region" description="Helical" evidence="7">
    <location>
        <begin position="489"/>
        <end position="508"/>
    </location>
</feature>
<feature type="domain" description="ABC3 transporter permease C-terminal" evidence="8">
    <location>
        <begin position="262"/>
        <end position="382"/>
    </location>
</feature>
<dbReference type="EMBL" id="AGWN01000001">
    <property type="protein sequence ID" value="EPD31475.1"/>
    <property type="molecule type" value="Genomic_DNA"/>
</dbReference>
<sequence>MKGLLSANMKSHGSRYRATVIAVALAVAFILTAFGLAGALQYSAKASVASNVIGADGIISDVVYENLDDSVQNPTDKIWEHLKNDPKVHGEPIYVGIEEVTVPGGADSGFLRIAQVRPEPFGNPKLAEGKLPAASDEVALPEFVKANLSVKVGSKVKMTGIDREFKISGFTEVENGINSAPSILYAAGQIPKLYEDADVLEVVFNVDGKKGDAAVEYVRAEAHKLLPDLDTDKIVLSSGKYVEKQMEFIAEGMPAVLAVVLVFPGIAAVTAIIVISTTFQVMLAQRKRELALLRAIGADARQIRGLMIKENLIVGVLSSIVGLLLGAVSATLLNKFTKIVPEWADAFLAIPLWGYVAAFAIGVLITLIAGIRPAFQAGSLSPMVALEPVDSAAVQRSKRLTRLIFGIVITGVGLACITIATMSPDFGEEPAQFGIAFLGGVVSFIGALMLLTWLMPYITRGIGKLVGKNSVTFQMAGENTWRNPARTGATGTALVLGITLVTMMIVGAKSVETSILTEIDEKRPIDLIVSTEESRPLTDAEITAINKTENVTALVVTKALRLPAGDENDPMGNGYMQINEAADLSKVAHTNVTPPPEGTIGVTGWLYDPDEGTKQLTSGDKSMTFAVQAARTPDYTLSSKDFEAVRSMYADEAVNTSVAFVRIKDGLSISQVLETRNNLTDKVQSPQVGGSALERAAMVLAIKSMLIATVVMLAVSVLVALVGVTNTLALSVVERRRENAMVRALGMTKGDLRRMITWETVLIAGVATLVGVAMGIGYGALGLHALPIGEASRHLVIPWDQVAVAALISFIAALMASILPARLAAKASPVEALADIG</sequence>
<dbReference type="OrthoDB" id="9780560at2"/>
<accession>A0A9W5VX23</accession>
<comment type="similarity">
    <text evidence="6">Belongs to the ABC-4 integral membrane protein family.</text>
</comment>
<evidence type="ECO:0000256" key="5">
    <source>
        <dbReference type="ARBA" id="ARBA00023136"/>
    </source>
</evidence>
<feature type="transmembrane region" description="Helical" evidence="7">
    <location>
        <begin position="255"/>
        <end position="284"/>
    </location>
</feature>
<feature type="transmembrane region" description="Helical" evidence="7">
    <location>
        <begin position="801"/>
        <end position="819"/>
    </location>
</feature>
<protein>
    <recommendedName>
        <fullName evidence="8">ABC3 transporter permease C-terminal domain-containing protein</fullName>
    </recommendedName>
</protein>
<dbReference type="GO" id="GO:0022857">
    <property type="term" value="F:transmembrane transporter activity"/>
    <property type="evidence" value="ECO:0007669"/>
    <property type="project" value="TreeGrafter"/>
</dbReference>
<keyword evidence="10" id="KW-1185">Reference proteome</keyword>
<reference evidence="9 10" key="1">
    <citation type="submission" date="2013-05" db="EMBL/GenBank/DDBJ databases">
        <title>The Genome Sequence of Actinomyces europaeus ACS-120-V-COL10B.</title>
        <authorList>
            <consortium name="The Broad Institute Genomics Platform"/>
            <person name="Earl A."/>
            <person name="Ward D."/>
            <person name="Feldgarden M."/>
            <person name="Gevers D."/>
            <person name="Saerens B."/>
            <person name="Vaneechoutte M."/>
            <person name="Walker B."/>
            <person name="Young S."/>
            <person name="Zeng Q."/>
            <person name="Gargeya S."/>
            <person name="Fitzgerald M."/>
            <person name="Haas B."/>
            <person name="Abouelleil A."/>
            <person name="Allen A.W."/>
            <person name="Alvarado L."/>
            <person name="Arachchi H.M."/>
            <person name="Berlin A.M."/>
            <person name="Chapman S.B."/>
            <person name="Gainer-Dewar J."/>
            <person name="Goldberg J."/>
            <person name="Griggs A."/>
            <person name="Gujja S."/>
            <person name="Hansen M."/>
            <person name="Howarth C."/>
            <person name="Imamovic A."/>
            <person name="Ireland A."/>
            <person name="Larimer J."/>
            <person name="McCowan C."/>
            <person name="Murphy C."/>
            <person name="Pearson M."/>
            <person name="Poon T.W."/>
            <person name="Priest M."/>
            <person name="Roberts A."/>
            <person name="Saif S."/>
            <person name="Shea T."/>
            <person name="Sisk P."/>
            <person name="Sykes S."/>
            <person name="Wortman J."/>
            <person name="Nusbaum C."/>
            <person name="Birren B."/>
        </authorList>
    </citation>
    <scope>NUCLEOTIDE SEQUENCE [LARGE SCALE GENOMIC DNA]</scope>
    <source>
        <strain evidence="9 10">ACS-120-V-Col10b</strain>
    </source>
</reference>